<dbReference type="InterPro" id="IPR043725">
    <property type="entry name" value="DUF5667"/>
</dbReference>
<comment type="caution">
    <text evidence="4">The sequence shown here is derived from an EMBL/GenBank/DDBJ whole genome shotgun (WGS) entry which is preliminary data.</text>
</comment>
<evidence type="ECO:0000259" key="3">
    <source>
        <dbReference type="Pfam" id="PF18915"/>
    </source>
</evidence>
<dbReference type="Pfam" id="PF18915">
    <property type="entry name" value="DUF5667"/>
    <property type="match status" value="1"/>
</dbReference>
<name>A0A0F9SJZ2_9ZZZZ</name>
<sequence length="240" mass="27189">MTEAEFIKKIQELKQIKPRKDWVVLIKRELFSQEAVSYRGRASVFLEIFPWLFHHYKPALATFVFLGIMTIAVFGFAQNALPGDFLYTFKKASEKGQAVFVSETDKPKAQLELANRRLEELVEIAVTNQTSKLASAINEVQASAIQAAKNLRTPKKITKEIVEQTKKIEENKQKVEALGILIGETKELDNALAQLVEREIKDLESRTLSEEEAELLEQAKEDYTAGNFSAALETVWLISN</sequence>
<evidence type="ECO:0000313" key="4">
    <source>
        <dbReference type="EMBL" id="KKN62647.1"/>
    </source>
</evidence>
<keyword evidence="2" id="KW-1133">Transmembrane helix</keyword>
<organism evidence="4">
    <name type="scientific">marine sediment metagenome</name>
    <dbReference type="NCBI Taxonomy" id="412755"/>
    <lineage>
        <taxon>unclassified sequences</taxon>
        <taxon>metagenomes</taxon>
        <taxon>ecological metagenomes</taxon>
    </lineage>
</organism>
<protein>
    <recommendedName>
        <fullName evidence="3">DUF5667 domain-containing protein</fullName>
    </recommendedName>
</protein>
<evidence type="ECO:0000256" key="1">
    <source>
        <dbReference type="SAM" id="Coils"/>
    </source>
</evidence>
<reference evidence="4" key="1">
    <citation type="journal article" date="2015" name="Nature">
        <title>Complex archaea that bridge the gap between prokaryotes and eukaryotes.</title>
        <authorList>
            <person name="Spang A."/>
            <person name="Saw J.H."/>
            <person name="Jorgensen S.L."/>
            <person name="Zaremba-Niedzwiedzka K."/>
            <person name="Martijn J."/>
            <person name="Lind A.E."/>
            <person name="van Eijk R."/>
            <person name="Schleper C."/>
            <person name="Guy L."/>
            <person name="Ettema T.J."/>
        </authorList>
    </citation>
    <scope>NUCLEOTIDE SEQUENCE</scope>
</reference>
<dbReference type="AlphaFoldDB" id="A0A0F9SJZ2"/>
<gene>
    <name evidence="4" type="ORF">LCGC14_0509900</name>
</gene>
<keyword evidence="2" id="KW-0812">Transmembrane</keyword>
<evidence type="ECO:0000256" key="2">
    <source>
        <dbReference type="SAM" id="Phobius"/>
    </source>
</evidence>
<feature type="coiled-coil region" evidence="1">
    <location>
        <begin position="186"/>
        <end position="213"/>
    </location>
</feature>
<keyword evidence="2" id="KW-0472">Membrane</keyword>
<proteinExistence type="predicted"/>
<feature type="transmembrane region" description="Helical" evidence="2">
    <location>
        <begin position="59"/>
        <end position="81"/>
    </location>
</feature>
<dbReference type="EMBL" id="LAZR01000617">
    <property type="protein sequence ID" value="KKN62647.1"/>
    <property type="molecule type" value="Genomic_DNA"/>
</dbReference>
<feature type="domain" description="DUF5667" evidence="3">
    <location>
        <begin position="80"/>
        <end position="176"/>
    </location>
</feature>
<keyword evidence="1" id="KW-0175">Coiled coil</keyword>
<accession>A0A0F9SJZ2</accession>